<keyword evidence="3 5" id="KW-0378">Hydrolase</keyword>
<dbReference type="RefSeq" id="XP_018263950.1">
    <property type="nucleotide sequence ID" value="XM_018407142.1"/>
</dbReference>
<protein>
    <recommendedName>
        <fullName evidence="2 5">acylphosphatase</fullName>
        <ecNumber evidence="2 5">3.6.1.7</ecNumber>
    </recommendedName>
</protein>
<gene>
    <name evidence="8" type="ORF">I303_03827</name>
    <name evidence="9" type="ORF">I303_103808</name>
</gene>
<evidence type="ECO:0000256" key="4">
    <source>
        <dbReference type="ARBA" id="ARBA00047645"/>
    </source>
</evidence>
<dbReference type="SUPFAM" id="SSF54975">
    <property type="entry name" value="Acylphosphatase/BLUF domain-like"/>
    <property type="match status" value="1"/>
</dbReference>
<evidence type="ECO:0000313" key="9">
    <source>
        <dbReference type="EMBL" id="WWC61228.1"/>
    </source>
</evidence>
<evidence type="ECO:0000313" key="8">
    <source>
        <dbReference type="EMBL" id="OBR86108.1"/>
    </source>
</evidence>
<evidence type="ECO:0000256" key="6">
    <source>
        <dbReference type="RuleBase" id="RU004168"/>
    </source>
</evidence>
<evidence type="ECO:0000256" key="2">
    <source>
        <dbReference type="ARBA" id="ARBA00012150"/>
    </source>
</evidence>
<reference evidence="9" key="3">
    <citation type="submission" date="2024-02" db="EMBL/GenBank/DDBJ databases">
        <title>Comparative genomics of Cryptococcus and Kwoniella reveals pathogenesis evolution and contrasting modes of karyotype evolution via chromosome fusion or intercentromeric recombination.</title>
        <authorList>
            <person name="Coelho M.A."/>
            <person name="David-Palma M."/>
            <person name="Shea T."/>
            <person name="Bowers K."/>
            <person name="McGinley-Smith S."/>
            <person name="Mohammad A.W."/>
            <person name="Gnirke A."/>
            <person name="Yurkov A.M."/>
            <person name="Nowrousian M."/>
            <person name="Sun S."/>
            <person name="Cuomo C.A."/>
            <person name="Heitman J."/>
        </authorList>
    </citation>
    <scope>NUCLEOTIDE SEQUENCE</scope>
    <source>
        <strain evidence="9">CBS 10117</strain>
    </source>
</reference>
<dbReference type="Pfam" id="PF00708">
    <property type="entry name" value="Acylphosphatase"/>
    <property type="match status" value="1"/>
</dbReference>
<comment type="similarity">
    <text evidence="1 6">Belongs to the acylphosphatase family.</text>
</comment>
<dbReference type="STRING" id="1296121.A0A1A6A7S3"/>
<dbReference type="InterPro" id="IPR036046">
    <property type="entry name" value="Acylphosphatase-like_dom_sf"/>
</dbReference>
<reference evidence="9" key="2">
    <citation type="submission" date="2013-07" db="EMBL/GenBank/DDBJ databases">
        <authorList>
            <consortium name="The Broad Institute Genome Sequencing Platform"/>
            <person name="Cuomo C."/>
            <person name="Litvintseva A."/>
            <person name="Chen Y."/>
            <person name="Heitman J."/>
            <person name="Sun S."/>
            <person name="Springer D."/>
            <person name="Dromer F."/>
            <person name="Young S.K."/>
            <person name="Zeng Q."/>
            <person name="Gargeya S."/>
            <person name="Fitzgerald M."/>
            <person name="Abouelleil A."/>
            <person name="Alvarado L."/>
            <person name="Berlin A.M."/>
            <person name="Chapman S.B."/>
            <person name="Dewar J."/>
            <person name="Goldberg J."/>
            <person name="Griggs A."/>
            <person name="Gujja S."/>
            <person name="Hansen M."/>
            <person name="Howarth C."/>
            <person name="Imamovic A."/>
            <person name="Larimer J."/>
            <person name="McCowan C."/>
            <person name="Murphy C."/>
            <person name="Pearson M."/>
            <person name="Priest M."/>
            <person name="Roberts A."/>
            <person name="Saif S."/>
            <person name="Shea T."/>
            <person name="Sykes S."/>
            <person name="Wortman J."/>
            <person name="Nusbaum C."/>
            <person name="Birren B."/>
        </authorList>
    </citation>
    <scope>NUCLEOTIDE SEQUENCE</scope>
    <source>
        <strain evidence="9">CBS 10117</strain>
    </source>
</reference>
<dbReference type="KEGG" id="kdj:28967526"/>
<evidence type="ECO:0000313" key="10">
    <source>
        <dbReference type="Proteomes" id="UP000078595"/>
    </source>
</evidence>
<feature type="active site" evidence="5">
    <location>
        <position position="38"/>
    </location>
</feature>
<dbReference type="VEuPathDB" id="FungiDB:I303_03827"/>
<evidence type="ECO:0000256" key="5">
    <source>
        <dbReference type="PROSITE-ProRule" id="PRU00520"/>
    </source>
</evidence>
<dbReference type="Proteomes" id="UP000078595">
    <property type="component" value="Chromosome 4"/>
</dbReference>
<dbReference type="GO" id="GO:0003998">
    <property type="term" value="F:acylphosphatase activity"/>
    <property type="evidence" value="ECO:0007669"/>
    <property type="project" value="UniProtKB-EC"/>
</dbReference>
<reference evidence="8" key="1">
    <citation type="submission" date="2013-07" db="EMBL/GenBank/DDBJ databases">
        <title>The Genome Sequence of Cryptococcus dejecticola CBS10117.</title>
        <authorList>
            <consortium name="The Broad Institute Genome Sequencing Platform"/>
            <person name="Cuomo C."/>
            <person name="Litvintseva A."/>
            <person name="Chen Y."/>
            <person name="Heitman J."/>
            <person name="Sun S."/>
            <person name="Springer D."/>
            <person name="Dromer F."/>
            <person name="Young S.K."/>
            <person name="Zeng Q."/>
            <person name="Gargeya S."/>
            <person name="Fitzgerald M."/>
            <person name="Abouelleil A."/>
            <person name="Alvarado L."/>
            <person name="Berlin A.M."/>
            <person name="Chapman S.B."/>
            <person name="Dewar J."/>
            <person name="Goldberg J."/>
            <person name="Griggs A."/>
            <person name="Gujja S."/>
            <person name="Hansen M."/>
            <person name="Howarth C."/>
            <person name="Imamovic A."/>
            <person name="Larimer J."/>
            <person name="McCowan C."/>
            <person name="Murphy C."/>
            <person name="Pearson M."/>
            <person name="Priest M."/>
            <person name="Roberts A."/>
            <person name="Saif S."/>
            <person name="Shea T."/>
            <person name="Sykes S."/>
            <person name="Wortman J."/>
            <person name="Nusbaum C."/>
            <person name="Birren B."/>
        </authorList>
    </citation>
    <scope>NUCLEOTIDE SEQUENCE [LARGE SCALE GENOMIC DNA]</scope>
    <source>
        <strain evidence="8">CBS 10117</strain>
    </source>
</reference>
<evidence type="ECO:0000256" key="1">
    <source>
        <dbReference type="ARBA" id="ARBA00005614"/>
    </source>
</evidence>
<dbReference type="OrthoDB" id="7961613at2759"/>
<dbReference type="PROSITE" id="PS51160">
    <property type="entry name" value="ACYLPHOSPHATASE_3"/>
    <property type="match status" value="1"/>
</dbReference>
<dbReference type="InterPro" id="IPR020456">
    <property type="entry name" value="Acylphosphatase"/>
</dbReference>
<evidence type="ECO:0000256" key="3">
    <source>
        <dbReference type="ARBA" id="ARBA00022801"/>
    </source>
</evidence>
<dbReference type="PRINTS" id="PR00112">
    <property type="entry name" value="ACYLPHPHTASE"/>
</dbReference>
<dbReference type="GeneID" id="28967526"/>
<name>A0A1A6A7S3_9TREE</name>
<dbReference type="EMBL" id="KI894030">
    <property type="protein sequence ID" value="OBR86108.1"/>
    <property type="molecule type" value="Genomic_DNA"/>
</dbReference>
<organism evidence="8">
    <name type="scientific">Kwoniella dejecticola CBS 10117</name>
    <dbReference type="NCBI Taxonomy" id="1296121"/>
    <lineage>
        <taxon>Eukaryota</taxon>
        <taxon>Fungi</taxon>
        <taxon>Dikarya</taxon>
        <taxon>Basidiomycota</taxon>
        <taxon>Agaricomycotina</taxon>
        <taxon>Tremellomycetes</taxon>
        <taxon>Tremellales</taxon>
        <taxon>Cryptococcaceae</taxon>
        <taxon>Kwoniella</taxon>
    </lineage>
</organism>
<comment type="catalytic activity">
    <reaction evidence="4 5">
        <text>an acyl phosphate + H2O = a carboxylate + phosphate + H(+)</text>
        <dbReference type="Rhea" id="RHEA:14965"/>
        <dbReference type="ChEBI" id="CHEBI:15377"/>
        <dbReference type="ChEBI" id="CHEBI:15378"/>
        <dbReference type="ChEBI" id="CHEBI:29067"/>
        <dbReference type="ChEBI" id="CHEBI:43474"/>
        <dbReference type="ChEBI" id="CHEBI:59918"/>
        <dbReference type="EC" id="3.6.1.7"/>
    </reaction>
</comment>
<dbReference type="PROSITE" id="PS00150">
    <property type="entry name" value="ACYLPHOSPHATASE_1"/>
    <property type="match status" value="1"/>
</dbReference>
<evidence type="ECO:0000259" key="7">
    <source>
        <dbReference type="PROSITE" id="PS51160"/>
    </source>
</evidence>
<proteinExistence type="inferred from homology"/>
<keyword evidence="10" id="KW-1185">Reference proteome</keyword>
<dbReference type="InterPro" id="IPR001792">
    <property type="entry name" value="Acylphosphatase-like_dom"/>
</dbReference>
<accession>A0A1A6A7S3</accession>
<dbReference type="PANTHER" id="PTHR10029">
    <property type="entry name" value="ACYLPHOSPHATASE"/>
    <property type="match status" value="1"/>
</dbReference>
<dbReference type="EMBL" id="CP144533">
    <property type="protein sequence ID" value="WWC61228.1"/>
    <property type="molecule type" value="Genomic_DNA"/>
</dbReference>
<feature type="active site" evidence="5">
    <location>
        <position position="20"/>
    </location>
</feature>
<dbReference type="AlphaFoldDB" id="A0A1A6A7S3"/>
<dbReference type="EC" id="3.6.1.7" evidence="2 5"/>
<dbReference type="InterPro" id="IPR017968">
    <property type="entry name" value="Acylphosphatase_CS"/>
</dbReference>
<dbReference type="Gene3D" id="3.30.70.100">
    <property type="match status" value="1"/>
</dbReference>
<dbReference type="PANTHER" id="PTHR10029:SF3">
    <property type="entry name" value="ACYLPHOSPHATASE-RELATED"/>
    <property type="match status" value="1"/>
</dbReference>
<feature type="domain" description="Acylphosphatase-like" evidence="7">
    <location>
        <begin position="5"/>
        <end position="102"/>
    </location>
</feature>
<sequence length="102" mass="11367">MSQTLIQFKVTGDVQGVNFRHYTQKEAQKLGLKGHVYNHDDSSVQGVAIGAEEKIKQFQYFLSKGPSSADVHNVELIKNQQNASEEDIKNALGDSSGFEVRR</sequence>